<name>F2K5X7_PSEBN</name>
<organism evidence="1 2">
    <name type="scientific">Pseudomonas brassicacearum (strain NFM421)</name>
    <dbReference type="NCBI Taxonomy" id="994484"/>
    <lineage>
        <taxon>Bacteria</taxon>
        <taxon>Pseudomonadati</taxon>
        <taxon>Pseudomonadota</taxon>
        <taxon>Gammaproteobacteria</taxon>
        <taxon>Pseudomonadales</taxon>
        <taxon>Pseudomonadaceae</taxon>
        <taxon>Pseudomonas</taxon>
    </lineage>
</organism>
<reference evidence="1 2" key="1">
    <citation type="journal article" date="2011" name="J. Bacteriol.">
        <title>Complete genome sequence of a beneficial plant root-associated bacterium, Pseudomonas brassicacearum.</title>
        <authorList>
            <person name="Ortet P."/>
            <person name="Barakat M."/>
            <person name="Lalaouna D."/>
            <person name="Fochesato S."/>
            <person name="Barbe V."/>
            <person name="Vacherie B."/>
            <person name="Santaella C."/>
            <person name="Heulin T."/>
            <person name="Achouak W."/>
        </authorList>
    </citation>
    <scope>NUCLEOTIDE SEQUENCE [LARGE SCALE GENOMIC DNA]</scope>
    <source>
        <strain evidence="1 2">NFM421</strain>
    </source>
</reference>
<evidence type="ECO:0000313" key="1">
    <source>
        <dbReference type="EMBL" id="AEA71704.1"/>
    </source>
</evidence>
<gene>
    <name evidence="1" type="ORF">PSEBR_m1640</name>
</gene>
<evidence type="ECO:0000313" key="2">
    <source>
        <dbReference type="Proteomes" id="UP000006692"/>
    </source>
</evidence>
<dbReference type="Proteomes" id="UP000006692">
    <property type="component" value="Chromosome"/>
</dbReference>
<proteinExistence type="predicted"/>
<protein>
    <submittedName>
        <fullName evidence="1">Uncharacterized protein</fullName>
    </submittedName>
</protein>
<accession>F2K5X7</accession>
<reference key="2">
    <citation type="submission" date="2011-03" db="EMBL/GenBank/DDBJ databases">
        <title>Complete Genome Sequence of a beneficial plant roots-associated bacterium Pseudomonas brassicacearum.</title>
        <authorList>
            <person name="Ortet P."/>
            <person name="Barakat M."/>
            <person name="Lalaouna D."/>
            <person name="Fochesato S."/>
            <person name="Barbe V."/>
            <person name="Santaella C."/>
            <person name="Heulin T."/>
            <person name="Achouak W."/>
        </authorList>
    </citation>
    <scope>NUCLEOTIDE SEQUENCE</scope>
    <source>
        <strain>NFM421</strain>
    </source>
</reference>
<dbReference type="AlphaFoldDB" id="F2K5X7"/>
<dbReference type="KEGG" id="pba:PSEBR_m1640"/>
<sequence>MIRKTSGKPRFTSCPKGFPQNRQNYPQTLLALLWIRCSLTATRLARHGLQLFDQKITDRPVKPSLFISHGFYSLCRWKNAGHTHTCPHLLWVVMWITCSPNAASHGGHSANRDRSNFIQF</sequence>
<dbReference type="HOGENOM" id="CLU_2047652_0_0_6"/>
<dbReference type="EMBL" id="CP002585">
    <property type="protein sequence ID" value="AEA71704.1"/>
    <property type="molecule type" value="Genomic_DNA"/>
</dbReference>